<proteinExistence type="predicted"/>
<organism evidence="3 4">
    <name type="scientific">Agromyces flavus</name>
    <dbReference type="NCBI Taxonomy" id="589382"/>
    <lineage>
        <taxon>Bacteria</taxon>
        <taxon>Bacillati</taxon>
        <taxon>Actinomycetota</taxon>
        <taxon>Actinomycetes</taxon>
        <taxon>Micrococcales</taxon>
        <taxon>Microbacteriaceae</taxon>
        <taxon>Agromyces</taxon>
    </lineage>
</organism>
<accession>A0A1H1PCI9</accession>
<feature type="transmembrane region" description="Helical" evidence="1">
    <location>
        <begin position="312"/>
        <end position="337"/>
    </location>
</feature>
<keyword evidence="1" id="KW-1133">Transmembrane helix</keyword>
<sequence length="414" mass="44573">MQWRLAPAKGFRVSDEAHRVTTFELFFDLVFVFAFTQVTQYMAATHSAIGVLQALTILTLLWWSWVSYAWLANQTHVDEGGVKLGMAVAMIAMFVVALVIPEAYVDLPGGLFGPLVLVIAYMVVRVTHLTLYYIAAAEDPPLRRQILRTSLALVAGSGFLIAGALVADPLLQTWLWLIALVLDVLLTYLTSSGGNWRVHSAAHWAERFGLVIILALGESIVAIGVGAAREPVSVPIIIGSALAMLVSILLWWIYFDTTALAAERELARLRGVERAGLAIDGYTYLHLLLIAGIVLAALGVEDVIAHVEDAKPLGLFGAAALYGGVSCYLAGIGFFWLRVARRVKWLRFGAAVLVLAATPVAALLPPLVALAVLVVAGGVLIVVESVRYAEHRREIREAHGHHGAAVSDSATDAS</sequence>
<evidence type="ECO:0000313" key="3">
    <source>
        <dbReference type="EMBL" id="SDS08991.1"/>
    </source>
</evidence>
<evidence type="ECO:0000313" key="2">
    <source>
        <dbReference type="EMBL" id="MCP2367948.1"/>
    </source>
</evidence>
<dbReference type="EMBL" id="SODL02000003">
    <property type="protein sequence ID" value="MCP2367948.1"/>
    <property type="molecule type" value="Genomic_DNA"/>
</dbReference>
<protein>
    <submittedName>
        <fullName evidence="3">Low temperature requirement protein LtrA</fullName>
    </submittedName>
</protein>
<evidence type="ECO:0000256" key="1">
    <source>
        <dbReference type="SAM" id="Phobius"/>
    </source>
</evidence>
<feature type="transmembrane region" description="Helical" evidence="1">
    <location>
        <begin position="368"/>
        <end position="386"/>
    </location>
</feature>
<dbReference type="RefSeq" id="WP_157674930.1">
    <property type="nucleotide sequence ID" value="NZ_BMDN01000003.1"/>
</dbReference>
<feature type="transmembrane region" description="Helical" evidence="1">
    <location>
        <begin position="49"/>
        <end position="72"/>
    </location>
</feature>
<feature type="transmembrane region" description="Helical" evidence="1">
    <location>
        <begin position="344"/>
        <end position="362"/>
    </location>
</feature>
<keyword evidence="1" id="KW-0472">Membrane</keyword>
<dbReference type="Proteomes" id="UP000199482">
    <property type="component" value="Chromosome I"/>
</dbReference>
<feature type="transmembrane region" description="Helical" evidence="1">
    <location>
        <begin position="21"/>
        <end position="43"/>
    </location>
</feature>
<evidence type="ECO:0000313" key="4">
    <source>
        <dbReference type="Proteomes" id="UP000199482"/>
    </source>
</evidence>
<reference evidence="2" key="3">
    <citation type="submission" date="2022-06" db="EMBL/GenBank/DDBJ databases">
        <title>Genomic Encyclopedia of Type Strains, Phase III (KMG-III): the genomes of soil and plant-associated and newly described type strains.</title>
        <authorList>
            <person name="Whitman W."/>
        </authorList>
    </citation>
    <scope>NUCLEOTIDE SEQUENCE</scope>
    <source>
        <strain evidence="2">CPCC 202695</strain>
    </source>
</reference>
<dbReference type="Proteomes" id="UP000893823">
    <property type="component" value="Unassembled WGS sequence"/>
</dbReference>
<feature type="transmembrane region" description="Helical" evidence="1">
    <location>
        <begin position="84"/>
        <end position="105"/>
    </location>
</feature>
<reference evidence="4" key="2">
    <citation type="submission" date="2016-10" db="EMBL/GenBank/DDBJ databases">
        <authorList>
            <person name="Varghese N."/>
            <person name="Submissions S."/>
        </authorList>
    </citation>
    <scope>NUCLEOTIDE SEQUENCE [LARGE SCALE GENOMIC DNA]</scope>
    <source>
        <strain evidence="4">CPCC 202695</strain>
    </source>
</reference>
<reference evidence="3" key="1">
    <citation type="submission" date="2016-10" db="EMBL/GenBank/DDBJ databases">
        <authorList>
            <person name="de Groot N.N."/>
        </authorList>
    </citation>
    <scope>NUCLEOTIDE SEQUENCE [LARGE SCALE GENOMIC DNA]</scope>
    <source>
        <strain evidence="3">CPCC 202695</strain>
    </source>
</reference>
<feature type="transmembrane region" description="Helical" evidence="1">
    <location>
        <begin position="275"/>
        <end position="300"/>
    </location>
</feature>
<dbReference type="AlphaFoldDB" id="A0A1H1PCI9"/>
<feature type="transmembrane region" description="Helical" evidence="1">
    <location>
        <begin position="208"/>
        <end position="228"/>
    </location>
</feature>
<dbReference type="EMBL" id="LT629755">
    <property type="protein sequence ID" value="SDS08991.1"/>
    <property type="molecule type" value="Genomic_DNA"/>
</dbReference>
<dbReference type="Pfam" id="PF06772">
    <property type="entry name" value="LtrA"/>
    <property type="match status" value="1"/>
</dbReference>
<keyword evidence="5" id="KW-1185">Reference proteome</keyword>
<feature type="transmembrane region" description="Helical" evidence="1">
    <location>
        <begin position="146"/>
        <end position="167"/>
    </location>
</feature>
<feature type="transmembrane region" description="Helical" evidence="1">
    <location>
        <begin position="173"/>
        <end position="196"/>
    </location>
</feature>
<dbReference type="PANTHER" id="PTHR36840">
    <property type="entry name" value="BLL5714 PROTEIN"/>
    <property type="match status" value="1"/>
</dbReference>
<name>A0A1H1PCI9_9MICO</name>
<dbReference type="STRING" id="589382.SAMN04489721_0755"/>
<dbReference type="PANTHER" id="PTHR36840:SF1">
    <property type="entry name" value="BLL5714 PROTEIN"/>
    <property type="match status" value="1"/>
</dbReference>
<gene>
    <name evidence="2" type="ORF">BCL57_002107</name>
    <name evidence="3" type="ORF">SAMN04489721_0755</name>
</gene>
<dbReference type="InterPro" id="IPR010640">
    <property type="entry name" value="Low_temperature_requirement_A"/>
</dbReference>
<feature type="transmembrane region" description="Helical" evidence="1">
    <location>
        <begin position="111"/>
        <end position="134"/>
    </location>
</feature>
<evidence type="ECO:0000313" key="5">
    <source>
        <dbReference type="Proteomes" id="UP000893823"/>
    </source>
</evidence>
<keyword evidence="1" id="KW-0812">Transmembrane</keyword>
<feature type="transmembrane region" description="Helical" evidence="1">
    <location>
        <begin position="234"/>
        <end position="254"/>
    </location>
</feature>